<feature type="compositionally biased region" description="Basic and acidic residues" evidence="1">
    <location>
        <begin position="343"/>
        <end position="365"/>
    </location>
</feature>
<organism evidence="3 4">
    <name type="scientific">Plasmodium chabaudi adami</name>
    <dbReference type="NCBI Taxonomy" id="5826"/>
    <lineage>
        <taxon>Eukaryota</taxon>
        <taxon>Sar</taxon>
        <taxon>Alveolata</taxon>
        <taxon>Apicomplexa</taxon>
        <taxon>Aconoidasida</taxon>
        <taxon>Haemosporida</taxon>
        <taxon>Plasmodiidae</taxon>
        <taxon>Plasmodium</taxon>
        <taxon>Plasmodium (Vinckeia)</taxon>
    </lineage>
</organism>
<proteinExistence type="predicted"/>
<keyword evidence="2" id="KW-0812">Transmembrane</keyword>
<evidence type="ECO:0000256" key="2">
    <source>
        <dbReference type="SAM" id="Phobius"/>
    </source>
</evidence>
<dbReference type="EMBL" id="FMIO01000216">
    <property type="protein sequence ID" value="SCL87966.1"/>
    <property type="molecule type" value="Genomic_DNA"/>
</dbReference>
<keyword evidence="2" id="KW-0472">Membrane</keyword>
<keyword evidence="2" id="KW-1133">Transmembrane helix</keyword>
<feature type="compositionally biased region" description="Polar residues" evidence="1">
    <location>
        <begin position="295"/>
        <end position="306"/>
    </location>
</feature>
<feature type="compositionally biased region" description="Gly residues" evidence="1">
    <location>
        <begin position="451"/>
        <end position="467"/>
    </location>
</feature>
<evidence type="ECO:0000256" key="1">
    <source>
        <dbReference type="SAM" id="MobiDB-lite"/>
    </source>
</evidence>
<dbReference type="AlphaFoldDB" id="A0A1D3L8S3"/>
<gene>
    <name evidence="3" type="ORF">PCHDK_000511000</name>
</gene>
<feature type="compositionally biased region" description="Basic and acidic residues" evidence="1">
    <location>
        <begin position="495"/>
        <end position="505"/>
    </location>
</feature>
<dbReference type="Pfam" id="PF06022">
    <property type="entry name" value="Cir_Bir_Yir"/>
    <property type="match status" value="1"/>
</dbReference>
<reference evidence="3 4" key="1">
    <citation type="submission" date="2016-08" db="EMBL/GenBank/DDBJ databases">
        <authorList>
            <consortium name="Pathogen Informatics"/>
        </authorList>
    </citation>
    <scope>NUCLEOTIDE SEQUENCE [LARGE SCALE GENOMIC DNA]</scope>
    <source>
        <strain evidence="3 4">DK</strain>
    </source>
</reference>
<dbReference type="Proteomes" id="UP000195879">
    <property type="component" value="Unassembled WGS sequence"/>
</dbReference>
<accession>A0A1D3L8S3</accession>
<protein>
    <submittedName>
        <fullName evidence="3">CIR protein</fullName>
    </submittedName>
</protein>
<feature type="compositionally biased region" description="Basic and acidic residues" evidence="1">
    <location>
        <begin position="474"/>
        <end position="486"/>
    </location>
</feature>
<dbReference type="InterPro" id="IPR006477">
    <property type="entry name" value="Yir_bir_cir"/>
</dbReference>
<feature type="region of interest" description="Disordered" evidence="1">
    <location>
        <begin position="255"/>
        <end position="373"/>
    </location>
</feature>
<feature type="transmembrane region" description="Helical" evidence="2">
    <location>
        <begin position="539"/>
        <end position="561"/>
    </location>
</feature>
<sequence length="585" mass="65070">MSTEKMCKLFLEGDGYFNGKDVDMHKINKDLIIKAYCSNGGCKKNEERINALTAYIFMEFKRSIEANEYNDYDEYLLMWLSDKLFKIHKEAKNIGKGRMDGTTLNQAYDTYLKDHKVGLDYWALFDIIKGLKEANLKYMSEFYKLLNHICKTITYYNNNAERKEFYKNSVGCRRQYRTLYMNISECKSYLKLLNKLKGIYDDFRSSAIQDTGSKNKLASKLETLTTPDGEEMDAVRSFISYKFNKIICNSLHKKTTTSNKAGPPGLSHSSQEVPLPQPLKQLNDSQDKTPAEEPGTSSGEKCSQVSKGDGVNGESVDTNIKKECSEGGSEDSNDGTEDTDGGQDDKGGSDSEHGGSDSVSLEKETQSTLGDPFNTESFILSVSFQGVEKLNDAITSFGTIKKRITECTDTIKKLHSTSLTNLEDNYNKYSSFLKEIINNIITDSKKVDPPGGSGDSLGGTLAGGGGDDPSQPQKDSEQTQEPRESQEPSGNLNSDKSDQGVEKTAEGPVITSEHPGSDTKGNGTIGIGDIFIFKEFKKIGIPIIVIIISITLAIMYKFLVFDRRKKLKRKKMKKVPNLFGVNKTT</sequence>
<feature type="compositionally biased region" description="Acidic residues" evidence="1">
    <location>
        <begin position="328"/>
        <end position="342"/>
    </location>
</feature>
<evidence type="ECO:0000313" key="3">
    <source>
        <dbReference type="EMBL" id="SCL87966.1"/>
    </source>
</evidence>
<feature type="region of interest" description="Disordered" evidence="1">
    <location>
        <begin position="443"/>
        <end position="521"/>
    </location>
</feature>
<evidence type="ECO:0000313" key="4">
    <source>
        <dbReference type="Proteomes" id="UP000195879"/>
    </source>
</evidence>
<name>A0A1D3L8S3_PLACE</name>